<feature type="domain" description="Ppx/GppA phosphatase N-terminal" evidence="1">
    <location>
        <begin position="46"/>
        <end position="328"/>
    </location>
</feature>
<dbReference type="RefSeq" id="WP_178086984.1">
    <property type="nucleotide sequence ID" value="NZ_CABFVA020000074.1"/>
</dbReference>
<dbReference type="EC" id="3.6.1.11" evidence="2"/>
<name>A0A5E6MBI1_9BACT</name>
<dbReference type="CDD" id="cd24054">
    <property type="entry name" value="ASKHA_NBD_AaPPX-GppA_MtPPX2-like"/>
    <property type="match status" value="1"/>
</dbReference>
<dbReference type="Gene3D" id="3.30.420.150">
    <property type="entry name" value="Exopolyphosphatase. Domain 2"/>
    <property type="match status" value="1"/>
</dbReference>
<dbReference type="InterPro" id="IPR050273">
    <property type="entry name" value="GppA/Ppx_hydrolase"/>
</dbReference>
<gene>
    <name evidence="2" type="primary">ppx-gppA</name>
    <name evidence="2" type="ORF">MAMT_01409</name>
</gene>
<dbReference type="SUPFAM" id="SSF53067">
    <property type="entry name" value="Actin-like ATPase domain"/>
    <property type="match status" value="2"/>
</dbReference>
<accession>A0A5E6MBI1</accession>
<dbReference type="InterPro" id="IPR003695">
    <property type="entry name" value="Ppx_GppA_N"/>
</dbReference>
<dbReference type="Pfam" id="PF02541">
    <property type="entry name" value="Ppx-GppA"/>
    <property type="match status" value="1"/>
</dbReference>
<dbReference type="Gene3D" id="3.30.420.40">
    <property type="match status" value="1"/>
</dbReference>
<dbReference type="GO" id="GO:0008894">
    <property type="term" value="F:guanosine-5'-triphosphate,3'-diphosphate diphosphatase activity"/>
    <property type="evidence" value="ECO:0007669"/>
    <property type="project" value="UniProtKB-EC"/>
</dbReference>
<dbReference type="PANTHER" id="PTHR30005">
    <property type="entry name" value="EXOPOLYPHOSPHATASE"/>
    <property type="match status" value="1"/>
</dbReference>
<sequence length="333" mass="36345">MTTGPLLSPVGRHQELPPAQRCRETTPALPRYAAFDIGSNSIKFLVAEWDGADLQTLDHRSSTTRLVEGVLTTGELAEDAVERTETVLRDLRKAADQWQADRRIAAATSAVRDSRNRKQFLKRISGLLDCPVLLLSGEEEAEITFHGVAADPFLQHRELLVTEVGGGSSQWTQGGEGAIEARLSAPLGCIRVRDRFVSGYPIGGKCLASMLLTLEKQLKEALRDFSARNRTLVAVGGTATALAALVQELRQFDGEKIHLFSVSADTIQRILEKLSRSELARLQALPGVPAKRADIFLPGVAVLFSTLAALDIDRLTVSVRGLRHGLIERLRKA</sequence>
<dbReference type="AlphaFoldDB" id="A0A5E6MBI1"/>
<organism evidence="2 3">
    <name type="scientific">Methylacidimicrobium tartarophylax</name>
    <dbReference type="NCBI Taxonomy" id="1041768"/>
    <lineage>
        <taxon>Bacteria</taxon>
        <taxon>Pseudomonadati</taxon>
        <taxon>Verrucomicrobiota</taxon>
        <taxon>Methylacidimicrobium</taxon>
    </lineage>
</organism>
<dbReference type="EC" id="3.6.1.40" evidence="2"/>
<proteinExistence type="predicted"/>
<dbReference type="EMBL" id="CABFVA020000074">
    <property type="protein sequence ID" value="VVM06775.1"/>
    <property type="molecule type" value="Genomic_DNA"/>
</dbReference>
<evidence type="ECO:0000259" key="1">
    <source>
        <dbReference type="Pfam" id="PF02541"/>
    </source>
</evidence>
<evidence type="ECO:0000313" key="2">
    <source>
        <dbReference type="EMBL" id="VVM06775.1"/>
    </source>
</evidence>
<keyword evidence="2" id="KW-0378">Hydrolase</keyword>
<keyword evidence="3" id="KW-1185">Reference proteome</keyword>
<dbReference type="PANTHER" id="PTHR30005:SF0">
    <property type="entry name" value="RETROGRADE REGULATION PROTEIN 2"/>
    <property type="match status" value="1"/>
</dbReference>
<dbReference type="GO" id="GO:0004309">
    <property type="term" value="F:exopolyphosphatase activity"/>
    <property type="evidence" value="ECO:0007669"/>
    <property type="project" value="UniProtKB-EC"/>
</dbReference>
<reference evidence="2 3" key="1">
    <citation type="submission" date="2019-09" db="EMBL/GenBank/DDBJ databases">
        <authorList>
            <person name="Cremers G."/>
        </authorList>
    </citation>
    <scope>NUCLEOTIDE SEQUENCE [LARGE SCALE GENOMIC DNA]</scope>
    <source>
        <strain evidence="2">4A</strain>
    </source>
</reference>
<evidence type="ECO:0000313" key="3">
    <source>
        <dbReference type="Proteomes" id="UP000334923"/>
    </source>
</evidence>
<protein>
    <submittedName>
        <fullName evidence="2">Exopolyphosphatase / guanosine-5'-triphosphate,3'-diphosphate pyrophosphatase</fullName>
        <ecNumber evidence="2">3.6.1.11</ecNumber>
        <ecNumber evidence="2">3.6.1.40</ecNumber>
    </submittedName>
</protein>
<dbReference type="Proteomes" id="UP000334923">
    <property type="component" value="Unassembled WGS sequence"/>
</dbReference>
<dbReference type="InterPro" id="IPR043129">
    <property type="entry name" value="ATPase_NBD"/>
</dbReference>